<reference evidence="1" key="2">
    <citation type="journal article" date="2015" name="Data Brief">
        <title>Shoot transcriptome of the giant reed, Arundo donax.</title>
        <authorList>
            <person name="Barrero R.A."/>
            <person name="Guerrero F.D."/>
            <person name="Moolhuijzen P."/>
            <person name="Goolsby J.A."/>
            <person name="Tidwell J."/>
            <person name="Bellgard S.E."/>
            <person name="Bellgard M.I."/>
        </authorList>
    </citation>
    <scope>NUCLEOTIDE SEQUENCE</scope>
    <source>
        <tissue evidence="1">Shoot tissue taken approximately 20 cm above the soil surface</tissue>
    </source>
</reference>
<protein>
    <submittedName>
        <fullName evidence="1">Uncharacterized protein</fullName>
    </submittedName>
</protein>
<proteinExistence type="predicted"/>
<organism evidence="1">
    <name type="scientific">Arundo donax</name>
    <name type="common">Giant reed</name>
    <name type="synonym">Donax arundinaceus</name>
    <dbReference type="NCBI Taxonomy" id="35708"/>
    <lineage>
        <taxon>Eukaryota</taxon>
        <taxon>Viridiplantae</taxon>
        <taxon>Streptophyta</taxon>
        <taxon>Embryophyta</taxon>
        <taxon>Tracheophyta</taxon>
        <taxon>Spermatophyta</taxon>
        <taxon>Magnoliopsida</taxon>
        <taxon>Liliopsida</taxon>
        <taxon>Poales</taxon>
        <taxon>Poaceae</taxon>
        <taxon>PACMAD clade</taxon>
        <taxon>Arundinoideae</taxon>
        <taxon>Arundineae</taxon>
        <taxon>Arundo</taxon>
    </lineage>
</organism>
<reference evidence="1" key="1">
    <citation type="submission" date="2014-09" db="EMBL/GenBank/DDBJ databases">
        <authorList>
            <person name="Magalhaes I.L.F."/>
            <person name="Oliveira U."/>
            <person name="Santos F.R."/>
            <person name="Vidigal T.H.D.A."/>
            <person name="Brescovit A.D."/>
            <person name="Santos A.J."/>
        </authorList>
    </citation>
    <scope>NUCLEOTIDE SEQUENCE</scope>
    <source>
        <tissue evidence="1">Shoot tissue taken approximately 20 cm above the soil surface</tissue>
    </source>
</reference>
<dbReference type="AlphaFoldDB" id="A0A0A9CRZ0"/>
<sequence length="86" mass="9228">MWNWGSGTLDLHGFGGNPPPLSASVLDLPRACEFGPNLGQCGCQLRFFSWLGLGRVSEQPSIGLVERGIFSVTFPNQAQIGSFSES</sequence>
<accession>A0A0A9CRZ0</accession>
<name>A0A0A9CRZ0_ARUDO</name>
<evidence type="ECO:0000313" key="1">
    <source>
        <dbReference type="EMBL" id="JAD77193.1"/>
    </source>
</evidence>
<dbReference type="EMBL" id="GBRH01220702">
    <property type="protein sequence ID" value="JAD77193.1"/>
    <property type="molecule type" value="Transcribed_RNA"/>
</dbReference>